<accession>A0A0D3B641</accession>
<protein>
    <submittedName>
        <fullName evidence="1">Uncharacterized protein</fullName>
    </submittedName>
</protein>
<organism evidence="1 2">
    <name type="scientific">Brassica oleracea var. oleracea</name>
    <dbReference type="NCBI Taxonomy" id="109376"/>
    <lineage>
        <taxon>Eukaryota</taxon>
        <taxon>Viridiplantae</taxon>
        <taxon>Streptophyta</taxon>
        <taxon>Embryophyta</taxon>
        <taxon>Tracheophyta</taxon>
        <taxon>Spermatophyta</taxon>
        <taxon>Magnoliopsida</taxon>
        <taxon>eudicotyledons</taxon>
        <taxon>Gunneridae</taxon>
        <taxon>Pentapetalae</taxon>
        <taxon>rosids</taxon>
        <taxon>malvids</taxon>
        <taxon>Brassicales</taxon>
        <taxon>Brassicaceae</taxon>
        <taxon>Brassiceae</taxon>
        <taxon>Brassica</taxon>
    </lineage>
</organism>
<keyword evidence="2" id="KW-1185">Reference proteome</keyword>
<evidence type="ECO:0000313" key="2">
    <source>
        <dbReference type="Proteomes" id="UP000032141"/>
    </source>
</evidence>
<dbReference type="AlphaFoldDB" id="A0A0D3B641"/>
<dbReference type="STRING" id="109376.A0A0D3B641"/>
<dbReference type="HOGENOM" id="CLU_2313283_0_0_1"/>
<dbReference type="Gramene" id="Bo3g035160.1">
    <property type="protein sequence ID" value="Bo3g035160.1"/>
    <property type="gene ID" value="Bo3g035160"/>
</dbReference>
<sequence length="100" mass="10834">DGTQCEKKFPFNGETFVFIDYRSSFRLRIFVLGVDSIEIEAVMPGGGGGALKSLKPKIQSVDIQAAAGWGIAAAAGAIWVVQPFDWIKKTFIDKPAAEEN</sequence>
<reference evidence="1 2" key="1">
    <citation type="journal article" date="2014" name="Genome Biol.">
        <title>Transcriptome and methylome profiling reveals relics of genome dominance in the mesopolyploid Brassica oleracea.</title>
        <authorList>
            <person name="Parkin I.A."/>
            <person name="Koh C."/>
            <person name="Tang H."/>
            <person name="Robinson S.J."/>
            <person name="Kagale S."/>
            <person name="Clarke W.E."/>
            <person name="Town C.D."/>
            <person name="Nixon J."/>
            <person name="Krishnakumar V."/>
            <person name="Bidwell S.L."/>
            <person name="Denoeud F."/>
            <person name="Belcram H."/>
            <person name="Links M.G."/>
            <person name="Just J."/>
            <person name="Clarke C."/>
            <person name="Bender T."/>
            <person name="Huebert T."/>
            <person name="Mason A.S."/>
            <person name="Pires J.C."/>
            <person name="Barker G."/>
            <person name="Moore J."/>
            <person name="Walley P.G."/>
            <person name="Manoli S."/>
            <person name="Batley J."/>
            <person name="Edwards D."/>
            <person name="Nelson M.N."/>
            <person name="Wang X."/>
            <person name="Paterson A.H."/>
            <person name="King G."/>
            <person name="Bancroft I."/>
            <person name="Chalhoub B."/>
            <person name="Sharpe A.G."/>
        </authorList>
    </citation>
    <scope>NUCLEOTIDE SEQUENCE</scope>
    <source>
        <strain evidence="1 2">cv. TO1000</strain>
    </source>
</reference>
<name>A0A0D3B641_BRAOL</name>
<proteinExistence type="predicted"/>
<dbReference type="EnsemblPlants" id="Bo3g035160.1">
    <property type="protein sequence ID" value="Bo3g035160.1"/>
    <property type="gene ID" value="Bo3g035160"/>
</dbReference>
<dbReference type="Proteomes" id="UP000032141">
    <property type="component" value="Chromosome C3"/>
</dbReference>
<reference evidence="1" key="2">
    <citation type="submission" date="2015-03" db="UniProtKB">
        <authorList>
            <consortium name="EnsemblPlants"/>
        </authorList>
    </citation>
    <scope>IDENTIFICATION</scope>
</reference>
<evidence type="ECO:0000313" key="1">
    <source>
        <dbReference type="EnsemblPlants" id="Bo3g035160.1"/>
    </source>
</evidence>
<dbReference type="eggNOG" id="ENOG502S99R">
    <property type="taxonomic scope" value="Eukaryota"/>
</dbReference>